<keyword evidence="21" id="KW-1185">Reference proteome</keyword>
<evidence type="ECO:0000256" key="18">
    <source>
        <dbReference type="ARBA" id="ARBA00093193"/>
    </source>
</evidence>
<keyword evidence="8 19" id="KW-0472">Membrane</keyword>
<comment type="catalytic activity">
    <reaction evidence="18">
        <text>L-phenylalanine(out) + L-arginine(in) = L-phenylalanine(in) + L-arginine(out)</text>
        <dbReference type="Rhea" id="RHEA:71067"/>
        <dbReference type="ChEBI" id="CHEBI:32682"/>
        <dbReference type="ChEBI" id="CHEBI:58095"/>
    </reaction>
    <physiologicalReaction direction="left-to-right" evidence="18">
        <dbReference type="Rhea" id="RHEA:71068"/>
    </physiologicalReaction>
</comment>
<evidence type="ECO:0000256" key="6">
    <source>
        <dbReference type="ARBA" id="ARBA00022692"/>
    </source>
</evidence>
<reference evidence="20" key="1">
    <citation type="submission" date="2022-01" db="EMBL/GenBank/DDBJ databases">
        <authorList>
            <person name="King R."/>
        </authorList>
    </citation>
    <scope>NUCLEOTIDE SEQUENCE</scope>
</reference>
<evidence type="ECO:0000256" key="7">
    <source>
        <dbReference type="ARBA" id="ARBA00022989"/>
    </source>
</evidence>
<feature type="transmembrane region" description="Helical" evidence="19">
    <location>
        <begin position="383"/>
        <end position="400"/>
    </location>
</feature>
<keyword evidence="9" id="KW-1015">Disulfide bond</keyword>
<evidence type="ECO:0000256" key="1">
    <source>
        <dbReference type="ARBA" id="ARBA00004424"/>
    </source>
</evidence>
<dbReference type="EMBL" id="OU892282">
    <property type="protein sequence ID" value="CAH1133093.1"/>
    <property type="molecule type" value="Genomic_DNA"/>
</dbReference>
<dbReference type="FunFam" id="1.20.1740.10:FF:000015">
    <property type="entry name" value="B(0,+)-type amino acid transporter 1"/>
    <property type="match status" value="1"/>
</dbReference>
<evidence type="ECO:0000256" key="5">
    <source>
        <dbReference type="ARBA" id="ARBA00022553"/>
    </source>
</evidence>
<dbReference type="GO" id="GO:0016324">
    <property type="term" value="C:apical plasma membrane"/>
    <property type="evidence" value="ECO:0007669"/>
    <property type="project" value="UniProtKB-SubCell"/>
</dbReference>
<feature type="transmembrane region" description="Helical" evidence="19">
    <location>
        <begin position="259"/>
        <end position="280"/>
    </location>
</feature>
<accession>A0A9P0DNQ3</accession>
<feature type="transmembrane region" description="Helical" evidence="19">
    <location>
        <begin position="300"/>
        <end position="323"/>
    </location>
</feature>
<comment type="catalytic activity">
    <reaction evidence="14">
        <text>L-leucine(out) + L-arginine(in) = L-leucine(in) + L-arginine(out)</text>
        <dbReference type="Rhea" id="RHEA:71059"/>
        <dbReference type="ChEBI" id="CHEBI:32682"/>
        <dbReference type="ChEBI" id="CHEBI:57427"/>
    </reaction>
    <physiologicalReaction direction="left-to-right" evidence="14">
        <dbReference type="Rhea" id="RHEA:71060"/>
    </physiologicalReaction>
</comment>
<feature type="transmembrane region" description="Helical" evidence="19">
    <location>
        <begin position="21"/>
        <end position="41"/>
    </location>
</feature>
<feature type="transmembrane region" description="Helical" evidence="19">
    <location>
        <begin position="358"/>
        <end position="377"/>
    </location>
</feature>
<keyword evidence="7 19" id="KW-1133">Transmembrane helix</keyword>
<evidence type="ECO:0000256" key="2">
    <source>
        <dbReference type="ARBA" id="ARBA00009523"/>
    </source>
</evidence>
<proteinExistence type="inferred from homology"/>
<comment type="similarity">
    <text evidence="2">Belongs to the amino acid-polyamine-organocation (APC) superfamily.</text>
</comment>
<evidence type="ECO:0000256" key="8">
    <source>
        <dbReference type="ARBA" id="ARBA00023136"/>
    </source>
</evidence>
<evidence type="ECO:0000256" key="4">
    <source>
        <dbReference type="ARBA" id="ARBA00022475"/>
    </source>
</evidence>
<name>A0A9P0DNQ3_9CUCU</name>
<evidence type="ECO:0000256" key="9">
    <source>
        <dbReference type="ARBA" id="ARBA00023157"/>
    </source>
</evidence>
<comment type="catalytic activity">
    <reaction evidence="10">
        <text>L-lysine(out) + L-arginine(in) = L-lysine(in) + L-arginine(out)</text>
        <dbReference type="Rhea" id="RHEA:70827"/>
        <dbReference type="ChEBI" id="CHEBI:32551"/>
        <dbReference type="ChEBI" id="CHEBI:32682"/>
    </reaction>
    <physiologicalReaction direction="left-to-right" evidence="10">
        <dbReference type="Rhea" id="RHEA:70828"/>
    </physiologicalReaction>
</comment>
<dbReference type="PANTHER" id="PTHR11785">
    <property type="entry name" value="AMINO ACID TRANSPORTER"/>
    <property type="match status" value="1"/>
</dbReference>
<gene>
    <name evidence="20" type="ORF">CEUTPL_LOCUS11565</name>
</gene>
<comment type="subcellular location">
    <subcellularLocation>
        <location evidence="1">Apical cell membrane</location>
        <topology evidence="1">Multi-pass membrane protein</topology>
    </subcellularLocation>
</comment>
<dbReference type="AlphaFoldDB" id="A0A9P0DNQ3"/>
<evidence type="ECO:0000256" key="17">
    <source>
        <dbReference type="ARBA" id="ARBA00083296"/>
    </source>
</evidence>
<dbReference type="Proteomes" id="UP001152799">
    <property type="component" value="Chromosome 6"/>
</dbReference>
<keyword evidence="4" id="KW-1003">Cell membrane</keyword>
<evidence type="ECO:0000256" key="14">
    <source>
        <dbReference type="ARBA" id="ARBA00052732"/>
    </source>
</evidence>
<dbReference type="PANTHER" id="PTHR11785:SF514">
    <property type="entry name" value="B(0,+)-TYPE AMINO ACID TRANSPORTER 1-LIKE PROTEIN"/>
    <property type="match status" value="1"/>
</dbReference>
<dbReference type="InterPro" id="IPR050598">
    <property type="entry name" value="AminoAcid_Transporter"/>
</dbReference>
<feature type="transmembrane region" description="Helical" evidence="19">
    <location>
        <begin position="412"/>
        <end position="433"/>
    </location>
</feature>
<evidence type="ECO:0000256" key="16">
    <source>
        <dbReference type="ARBA" id="ARBA00079910"/>
    </source>
</evidence>
<feature type="transmembrane region" description="Helical" evidence="19">
    <location>
        <begin position="182"/>
        <end position="202"/>
    </location>
</feature>
<feature type="transmembrane region" description="Helical" evidence="19">
    <location>
        <begin position="439"/>
        <end position="458"/>
    </location>
</feature>
<evidence type="ECO:0000313" key="20">
    <source>
        <dbReference type="EMBL" id="CAH1133093.1"/>
    </source>
</evidence>
<sequence>MSASNEKSPTQNEEVGLKRELGLFSAINLILAVMIGSGIFVSPASALKYSGSVGMCIIIWTVCGIVSLLGALAFAELGTVIPRSGAEYAYFMDSFGPLHKFWGNLPAFLYSWLMVIIIRPAEVAVIVLTFSEYLCQPLMDLLCIKDETRSDQVTKAIALAALGIITYINISSVKLYVKVQNIFGSFKVLACLIVIFGGIYELSMGNTKNLAKGFKGTSFAPKDMALAFYSGLWAYDGWSAVTIVTEEIKQPEKNIPRSIMISVPIVTALYVFMNIAYMTVLSIPEMMEAKAVAVTFGERVLGPFSFVIPLGVALSTFGCALSIQFGVTRLCYVAGQDGFMLESFSYVHHEKLTPSPAVVFQGIIAFLFIASGDIIQLIEFASFLIWLAYGTAMISLLVLRRTKKDLPRPYRVPTWIPVFILLVAIYLSVTPIVTDPDPMYLFALMFTLLGVPVYYWFIYKGQQPKRLMSKVTYLCQVLFEAVPPQSYSK</sequence>
<comment type="catalytic activity">
    <reaction evidence="11">
        <text>L-cystine(out) + L-arginine(in) = L-cystine(in) + L-arginine(out)</text>
        <dbReference type="Rhea" id="RHEA:71075"/>
        <dbReference type="ChEBI" id="CHEBI:32682"/>
        <dbReference type="ChEBI" id="CHEBI:35491"/>
    </reaction>
    <physiologicalReaction direction="left-to-right" evidence="11">
        <dbReference type="Rhea" id="RHEA:71076"/>
    </physiologicalReaction>
</comment>
<feature type="transmembrane region" description="Helical" evidence="19">
    <location>
        <begin position="53"/>
        <end position="75"/>
    </location>
</feature>
<dbReference type="Pfam" id="PF13520">
    <property type="entry name" value="AA_permease_2"/>
    <property type="match status" value="1"/>
</dbReference>
<evidence type="ECO:0000256" key="10">
    <source>
        <dbReference type="ARBA" id="ARBA00051323"/>
    </source>
</evidence>
<dbReference type="GO" id="GO:0015179">
    <property type="term" value="F:L-amino acid transmembrane transporter activity"/>
    <property type="evidence" value="ECO:0007669"/>
    <property type="project" value="TreeGrafter"/>
</dbReference>
<evidence type="ECO:0000256" key="15">
    <source>
        <dbReference type="ARBA" id="ARBA00074336"/>
    </source>
</evidence>
<keyword evidence="3" id="KW-0813">Transport</keyword>
<evidence type="ECO:0000313" key="21">
    <source>
        <dbReference type="Proteomes" id="UP001152799"/>
    </source>
</evidence>
<evidence type="ECO:0000256" key="3">
    <source>
        <dbReference type="ARBA" id="ARBA00022448"/>
    </source>
</evidence>
<protein>
    <recommendedName>
        <fullName evidence="15">b(0,+)-type amino acid transporter 1</fullName>
    </recommendedName>
    <alternativeName>
        <fullName evidence="16">Glycoprotein-associated amino acid transporter b0,+AT1</fullName>
    </alternativeName>
    <alternativeName>
        <fullName evidence="17">Solute carrier family 7 member 9</fullName>
    </alternativeName>
</protein>
<evidence type="ECO:0000256" key="13">
    <source>
        <dbReference type="ARBA" id="ARBA00052179"/>
    </source>
</evidence>
<dbReference type="InterPro" id="IPR002293">
    <property type="entry name" value="AA/rel_permease1"/>
</dbReference>
<evidence type="ECO:0000256" key="12">
    <source>
        <dbReference type="ARBA" id="ARBA00051835"/>
    </source>
</evidence>
<comment type="catalytic activity">
    <reaction evidence="13">
        <text>L-cysteine(out) + L-arginine(in) = L-cysteine(in) + L-arginine(out)</text>
        <dbReference type="Rhea" id="RHEA:71071"/>
        <dbReference type="ChEBI" id="CHEBI:32682"/>
        <dbReference type="ChEBI" id="CHEBI:35235"/>
    </reaction>
    <physiologicalReaction direction="left-to-right" evidence="13">
        <dbReference type="Rhea" id="RHEA:71072"/>
    </physiologicalReaction>
</comment>
<evidence type="ECO:0000256" key="11">
    <source>
        <dbReference type="ARBA" id="ARBA00051814"/>
    </source>
</evidence>
<dbReference type="Gene3D" id="1.20.1740.10">
    <property type="entry name" value="Amino acid/polyamine transporter I"/>
    <property type="match status" value="1"/>
</dbReference>
<keyword evidence="5" id="KW-0597">Phosphoprotein</keyword>
<feature type="transmembrane region" description="Helical" evidence="19">
    <location>
        <begin position="156"/>
        <end position="176"/>
    </location>
</feature>
<keyword evidence="6 19" id="KW-0812">Transmembrane</keyword>
<dbReference type="PIRSF" id="PIRSF006060">
    <property type="entry name" value="AA_transporter"/>
    <property type="match status" value="1"/>
</dbReference>
<evidence type="ECO:0000256" key="19">
    <source>
        <dbReference type="SAM" id="Phobius"/>
    </source>
</evidence>
<dbReference type="OrthoDB" id="5982228at2759"/>
<comment type="catalytic activity">
    <reaction evidence="12">
        <text>L-histidine(out) + L-arginine(in) = L-histidine(in) + L-arginine(out)</text>
        <dbReference type="Rhea" id="RHEA:71063"/>
        <dbReference type="ChEBI" id="CHEBI:32682"/>
        <dbReference type="ChEBI" id="CHEBI:57595"/>
    </reaction>
    <physiologicalReaction direction="left-to-right" evidence="12">
        <dbReference type="Rhea" id="RHEA:71064"/>
    </physiologicalReaction>
</comment>
<organism evidence="20 21">
    <name type="scientific">Ceutorhynchus assimilis</name>
    <name type="common">cabbage seed weevil</name>
    <dbReference type="NCBI Taxonomy" id="467358"/>
    <lineage>
        <taxon>Eukaryota</taxon>
        <taxon>Metazoa</taxon>
        <taxon>Ecdysozoa</taxon>
        <taxon>Arthropoda</taxon>
        <taxon>Hexapoda</taxon>
        <taxon>Insecta</taxon>
        <taxon>Pterygota</taxon>
        <taxon>Neoptera</taxon>
        <taxon>Endopterygota</taxon>
        <taxon>Coleoptera</taxon>
        <taxon>Polyphaga</taxon>
        <taxon>Cucujiformia</taxon>
        <taxon>Curculionidae</taxon>
        <taxon>Ceutorhynchinae</taxon>
        <taxon>Ceutorhynchus</taxon>
    </lineage>
</organism>
<feature type="transmembrane region" description="Helical" evidence="19">
    <location>
        <begin position="109"/>
        <end position="135"/>
    </location>
</feature>